<evidence type="ECO:0000256" key="3">
    <source>
        <dbReference type="ARBA" id="ARBA00011048"/>
    </source>
</evidence>
<dbReference type="InterPro" id="IPR013785">
    <property type="entry name" value="Aldolase_TIM"/>
</dbReference>
<feature type="domain" description="FAD/NAD(P)-binding" evidence="11">
    <location>
        <begin position="303"/>
        <end position="595"/>
    </location>
</feature>
<dbReference type="InterPro" id="IPR051793">
    <property type="entry name" value="NADH:flavin_oxidoreductase"/>
</dbReference>
<organism evidence="12">
    <name type="scientific">Calcidiscus leptoporus</name>
    <dbReference type="NCBI Taxonomy" id="127549"/>
    <lineage>
        <taxon>Eukaryota</taxon>
        <taxon>Haptista</taxon>
        <taxon>Haptophyta</taxon>
        <taxon>Prymnesiophyceae</taxon>
        <taxon>Coccolithales</taxon>
        <taxon>Calcidiscaceae</taxon>
        <taxon>Calcidiscus</taxon>
    </lineage>
</organism>
<dbReference type="SUPFAM" id="SSF51395">
    <property type="entry name" value="FMN-linked oxidoreductases"/>
    <property type="match status" value="1"/>
</dbReference>
<dbReference type="PRINTS" id="PR00368">
    <property type="entry name" value="FADPNR"/>
</dbReference>
<dbReference type="Gene3D" id="3.40.50.720">
    <property type="entry name" value="NAD(P)-binding Rossmann-like Domain"/>
    <property type="match status" value="1"/>
</dbReference>
<evidence type="ECO:0000259" key="11">
    <source>
        <dbReference type="Pfam" id="PF07992"/>
    </source>
</evidence>
<gene>
    <name evidence="12" type="ORF">CLEP1334_LOCUS27738</name>
</gene>
<evidence type="ECO:0000256" key="9">
    <source>
        <dbReference type="ARBA" id="ARBA00023014"/>
    </source>
</evidence>
<evidence type="ECO:0000256" key="4">
    <source>
        <dbReference type="ARBA" id="ARBA00022630"/>
    </source>
</evidence>
<dbReference type="Pfam" id="PF07992">
    <property type="entry name" value="Pyr_redox_2"/>
    <property type="match status" value="1"/>
</dbReference>
<dbReference type="PRINTS" id="PR00469">
    <property type="entry name" value="PNDRDTASEII"/>
</dbReference>
<reference evidence="12" key="1">
    <citation type="submission" date="2021-01" db="EMBL/GenBank/DDBJ databases">
        <authorList>
            <person name="Corre E."/>
            <person name="Pelletier E."/>
            <person name="Niang G."/>
            <person name="Scheremetjew M."/>
            <person name="Finn R."/>
            <person name="Kale V."/>
            <person name="Holt S."/>
            <person name="Cochrane G."/>
            <person name="Meng A."/>
            <person name="Brown T."/>
            <person name="Cohen L."/>
        </authorList>
    </citation>
    <scope>NUCLEOTIDE SEQUENCE</scope>
    <source>
        <strain evidence="12">RCC1130</strain>
    </source>
</reference>
<keyword evidence="7" id="KW-0560">Oxidoreductase</keyword>
<dbReference type="PANTHER" id="PTHR42917">
    <property type="entry name" value="2,4-DIENOYL-COA REDUCTASE"/>
    <property type="match status" value="1"/>
</dbReference>
<keyword evidence="5" id="KW-0288">FMN</keyword>
<dbReference type="InterPro" id="IPR036188">
    <property type="entry name" value="FAD/NAD-bd_sf"/>
</dbReference>
<comment type="similarity">
    <text evidence="3">In the N-terminal section; belongs to the NADH:flavin oxidoreductase/NADH oxidase family.</text>
</comment>
<sequence>MMSEADARRHRVVTDAVHAHDGAKIAMQILHTGRYSYSPTLVAPSKRRAPINFFSPRALSGTDVERTIGDFVRCAALAEEAGYDGVEVMGSEGYLINQFIAKRTNHRTDEWGGSYENRMRLPVRIVEGIREATHKDFLIVYRLSMLDLVEEGSTWEEIISLAQAIEVAGASIINTGIGWHEARVPTIATSVPRAAFSWVTGKLMGRVSVPLVATNRINTPEVAESVLESGEADMISMARPLLADPDFVNKAAAGTPERINTCIGCNQACLDHVFSMKPASCLVNPRAGQETELNYTQTSTPMSIAVVGAGPAGLACSTTAARRGHQVTLFDAAAVIGGQFNLAKQVPGKEEFYETIRYFSHELSDAGVKLRLSTLATEEMLLSGSFDAVVLATGVRPRALNIRGADHAKVVSYVDVLNRTARVGQRVAVVGAGGIGFDVAEFLLHGADSTPAGTDAPSALPQRVDDFLCEWNIDRQVSNSGGLVKARDAGANGSEHVGSSRKIYLLQRKKGKHGAGLGKTTGWIHRSVLKKGGVQMIGGVSYSHVDDDGLHLKRQTGGVQTLEVDTVVVCAGQTSYAPLETSLQAAGMPTFKIGGAHLASELDAKRAIDQGARLAAQIESAAPERVGELVAALPLQAWLYDKIVLSRQR</sequence>
<keyword evidence="6" id="KW-0479">Metal-binding</keyword>
<comment type="cofactor">
    <cofactor evidence="1">
        <name>FMN</name>
        <dbReference type="ChEBI" id="CHEBI:58210"/>
    </cofactor>
</comment>
<evidence type="ECO:0000256" key="7">
    <source>
        <dbReference type="ARBA" id="ARBA00023002"/>
    </source>
</evidence>
<dbReference type="AlphaFoldDB" id="A0A7S0JJN3"/>
<dbReference type="CDD" id="cd02930">
    <property type="entry name" value="DCR_FMN"/>
    <property type="match status" value="1"/>
</dbReference>
<keyword evidence="8" id="KW-0408">Iron</keyword>
<keyword evidence="9" id="KW-0411">Iron-sulfur</keyword>
<dbReference type="GO" id="GO:0016491">
    <property type="term" value="F:oxidoreductase activity"/>
    <property type="evidence" value="ECO:0007669"/>
    <property type="project" value="UniProtKB-KW"/>
</dbReference>
<dbReference type="GO" id="GO:0010181">
    <property type="term" value="F:FMN binding"/>
    <property type="evidence" value="ECO:0007669"/>
    <property type="project" value="InterPro"/>
</dbReference>
<evidence type="ECO:0000256" key="2">
    <source>
        <dbReference type="ARBA" id="ARBA00001966"/>
    </source>
</evidence>
<evidence type="ECO:0000313" key="12">
    <source>
        <dbReference type="EMBL" id="CAD8552447.1"/>
    </source>
</evidence>
<protein>
    <submittedName>
        <fullName evidence="12">Uncharacterized protein</fullName>
    </submittedName>
</protein>
<proteinExistence type="inferred from homology"/>
<keyword evidence="4" id="KW-0285">Flavoprotein</keyword>
<name>A0A7S0JJN3_9EUKA</name>
<dbReference type="PANTHER" id="PTHR42917:SF2">
    <property type="entry name" value="2,4-DIENOYL-COA REDUCTASE [(2E)-ENOYL-COA-PRODUCING]"/>
    <property type="match status" value="1"/>
</dbReference>
<dbReference type="GO" id="GO:0046872">
    <property type="term" value="F:metal ion binding"/>
    <property type="evidence" value="ECO:0007669"/>
    <property type="project" value="UniProtKB-KW"/>
</dbReference>
<dbReference type="SUPFAM" id="SSF51905">
    <property type="entry name" value="FAD/NAD(P)-binding domain"/>
    <property type="match status" value="1"/>
</dbReference>
<evidence type="ECO:0000256" key="1">
    <source>
        <dbReference type="ARBA" id="ARBA00001917"/>
    </source>
</evidence>
<dbReference type="Pfam" id="PF00724">
    <property type="entry name" value="Oxidored_FMN"/>
    <property type="match status" value="1"/>
</dbReference>
<evidence type="ECO:0000259" key="10">
    <source>
        <dbReference type="Pfam" id="PF00724"/>
    </source>
</evidence>
<comment type="cofactor">
    <cofactor evidence="2">
        <name>[4Fe-4S] cluster</name>
        <dbReference type="ChEBI" id="CHEBI:49883"/>
    </cofactor>
</comment>
<evidence type="ECO:0000256" key="8">
    <source>
        <dbReference type="ARBA" id="ARBA00023004"/>
    </source>
</evidence>
<dbReference type="EMBL" id="HBER01055611">
    <property type="protein sequence ID" value="CAD8552447.1"/>
    <property type="molecule type" value="Transcribed_RNA"/>
</dbReference>
<evidence type="ECO:0000256" key="6">
    <source>
        <dbReference type="ARBA" id="ARBA00022723"/>
    </source>
</evidence>
<dbReference type="Gene3D" id="3.20.20.70">
    <property type="entry name" value="Aldolase class I"/>
    <property type="match status" value="1"/>
</dbReference>
<dbReference type="SUPFAM" id="SSF51971">
    <property type="entry name" value="Nucleotide-binding domain"/>
    <property type="match status" value="1"/>
</dbReference>
<dbReference type="InterPro" id="IPR001155">
    <property type="entry name" value="OxRdtase_FMN_N"/>
</dbReference>
<evidence type="ECO:0000256" key="5">
    <source>
        <dbReference type="ARBA" id="ARBA00022643"/>
    </source>
</evidence>
<feature type="domain" description="NADH:flavin oxidoreductase/NADH oxidase N-terminal" evidence="10">
    <location>
        <begin position="3"/>
        <end position="256"/>
    </location>
</feature>
<dbReference type="Gene3D" id="3.50.50.60">
    <property type="entry name" value="FAD/NAD(P)-binding domain"/>
    <property type="match status" value="1"/>
</dbReference>
<dbReference type="InterPro" id="IPR023753">
    <property type="entry name" value="FAD/NAD-binding_dom"/>
</dbReference>
<accession>A0A7S0JJN3</accession>
<dbReference type="GO" id="GO:0051536">
    <property type="term" value="F:iron-sulfur cluster binding"/>
    <property type="evidence" value="ECO:0007669"/>
    <property type="project" value="UniProtKB-KW"/>
</dbReference>